<dbReference type="SUPFAM" id="SSF54292">
    <property type="entry name" value="2Fe-2S ferredoxin-like"/>
    <property type="match status" value="1"/>
</dbReference>
<keyword evidence="5 10" id="KW-1278">Translocase</keyword>
<dbReference type="OrthoDB" id="9803192at2"/>
<dbReference type="AlphaFoldDB" id="A0A5B8XF78"/>
<dbReference type="Gene3D" id="3.40.50.740">
    <property type="match status" value="1"/>
</dbReference>
<dbReference type="Gene3D" id="3.30.70.20">
    <property type="match status" value="1"/>
</dbReference>
<keyword evidence="7 10" id="KW-0411">Iron-sulfur</keyword>
<evidence type="ECO:0000256" key="3">
    <source>
        <dbReference type="ARBA" id="ARBA00022485"/>
    </source>
</evidence>
<keyword evidence="15" id="KW-1185">Reference proteome</keyword>
<name>A0A5B8XF78_9RICK</name>
<dbReference type="EMBL" id="CP029077">
    <property type="protein sequence ID" value="QED23575.1"/>
    <property type="molecule type" value="Genomic_DNA"/>
</dbReference>
<comment type="cofactor">
    <cofactor evidence="1 10">
        <name>[4Fe-4S] cluster</name>
        <dbReference type="ChEBI" id="CHEBI:49883"/>
    </cofactor>
</comment>
<dbReference type="GO" id="GO:0051539">
    <property type="term" value="F:4 iron, 4 sulfur cluster binding"/>
    <property type="evidence" value="ECO:0007669"/>
    <property type="project" value="UniProtKB-KW"/>
</dbReference>
<evidence type="ECO:0000256" key="10">
    <source>
        <dbReference type="RuleBase" id="RU003525"/>
    </source>
</evidence>
<gene>
    <name evidence="14" type="ORF">Deia_00787</name>
</gene>
<dbReference type="PROSITE" id="PS00641">
    <property type="entry name" value="COMPLEX1_75K_1"/>
    <property type="match status" value="1"/>
</dbReference>
<keyword evidence="10" id="KW-0001">2Fe-2S</keyword>
<dbReference type="Gene3D" id="3.10.20.740">
    <property type="match status" value="1"/>
</dbReference>
<dbReference type="InterPro" id="IPR000283">
    <property type="entry name" value="NADH_UbQ_OxRdtase_75kDa_su_CS"/>
</dbReference>
<dbReference type="SMART" id="SM00929">
    <property type="entry name" value="NADH-G_4Fe-4S_3"/>
    <property type="match status" value="1"/>
</dbReference>
<keyword evidence="8 10" id="KW-0520">NAD</keyword>
<dbReference type="InterPro" id="IPR036010">
    <property type="entry name" value="2Fe-2S_ferredoxin-like_sf"/>
</dbReference>
<organism evidence="14 15">
    <name type="scientific">Candidatus Deianiraea vastatrix</name>
    <dbReference type="NCBI Taxonomy" id="2163644"/>
    <lineage>
        <taxon>Bacteria</taxon>
        <taxon>Pseudomonadati</taxon>
        <taxon>Pseudomonadota</taxon>
        <taxon>Alphaproteobacteria</taxon>
        <taxon>Rickettsiales</taxon>
        <taxon>Candidatus Deianiraeaceae</taxon>
        <taxon>Candidatus Deianiraea</taxon>
    </lineage>
</organism>
<evidence type="ECO:0000313" key="14">
    <source>
        <dbReference type="EMBL" id="QED23575.1"/>
    </source>
</evidence>
<keyword evidence="4 10" id="KW-0479">Metal-binding</keyword>
<dbReference type="Pfam" id="PF00384">
    <property type="entry name" value="Molybdopterin"/>
    <property type="match status" value="1"/>
</dbReference>
<dbReference type="FunFam" id="3.10.20.740:FF:000001">
    <property type="entry name" value="NADH-quinone oxidoreductase subunit G"/>
    <property type="match status" value="1"/>
</dbReference>
<dbReference type="PROSITE" id="PS00642">
    <property type="entry name" value="COMPLEX1_75K_2"/>
    <property type="match status" value="1"/>
</dbReference>
<dbReference type="Pfam" id="PF13510">
    <property type="entry name" value="Fer2_4"/>
    <property type="match status" value="1"/>
</dbReference>
<proteinExistence type="inferred from homology"/>
<dbReference type="RefSeq" id="WP_146820842.1">
    <property type="nucleotide sequence ID" value="NZ_CP029077.1"/>
</dbReference>
<evidence type="ECO:0000259" key="13">
    <source>
        <dbReference type="PROSITE" id="PS51839"/>
    </source>
</evidence>
<dbReference type="EC" id="7.1.1.-" evidence="10"/>
<feature type="domain" description="4Fe-4S Mo/W bis-MGD-type" evidence="12">
    <location>
        <begin position="216"/>
        <end position="272"/>
    </location>
</feature>
<dbReference type="CDD" id="cd00207">
    <property type="entry name" value="fer2"/>
    <property type="match status" value="1"/>
</dbReference>
<comment type="similarity">
    <text evidence="2 10">Belongs to the complex I 75 kDa subunit family.</text>
</comment>
<keyword evidence="3 10" id="KW-0004">4Fe-4S</keyword>
<protein>
    <recommendedName>
        <fullName evidence="10">NADH-quinone oxidoreductase</fullName>
        <ecNumber evidence="10">7.1.1.-</ecNumber>
    </recommendedName>
</protein>
<dbReference type="Pfam" id="PF22151">
    <property type="entry name" value="Fer4_NDSU1"/>
    <property type="match status" value="1"/>
</dbReference>
<dbReference type="Pfam" id="PF09326">
    <property type="entry name" value="NADH_dhqG_C"/>
    <property type="match status" value="1"/>
</dbReference>
<dbReference type="FunFam" id="3.30.200.210:FF:000002">
    <property type="entry name" value="NADH-ubiquinone oxidoreductase 75 kDa subunit"/>
    <property type="match status" value="1"/>
</dbReference>
<dbReference type="GO" id="GO:0046872">
    <property type="term" value="F:metal ion binding"/>
    <property type="evidence" value="ECO:0007669"/>
    <property type="project" value="UniProtKB-UniRule"/>
</dbReference>
<evidence type="ECO:0000259" key="12">
    <source>
        <dbReference type="PROSITE" id="PS51669"/>
    </source>
</evidence>
<dbReference type="Pfam" id="PF22117">
    <property type="entry name" value="Fer4_Nqo3"/>
    <property type="match status" value="1"/>
</dbReference>
<dbReference type="InterPro" id="IPR050123">
    <property type="entry name" value="Prok_molybdopt-oxidoreductase"/>
</dbReference>
<evidence type="ECO:0000256" key="6">
    <source>
        <dbReference type="ARBA" id="ARBA00023004"/>
    </source>
</evidence>
<evidence type="ECO:0000313" key="15">
    <source>
        <dbReference type="Proteomes" id="UP000321934"/>
    </source>
</evidence>
<dbReference type="PANTHER" id="PTHR43105:SF13">
    <property type="entry name" value="NADH-UBIQUINONE OXIDOREDUCTASE 75 KDA SUBUNIT, MITOCHONDRIAL"/>
    <property type="match status" value="1"/>
</dbReference>
<dbReference type="PROSITE" id="PS51669">
    <property type="entry name" value="4FE4S_MOW_BIS_MGD"/>
    <property type="match status" value="1"/>
</dbReference>
<dbReference type="GO" id="GO:0016651">
    <property type="term" value="F:oxidoreductase activity, acting on NAD(P)H"/>
    <property type="evidence" value="ECO:0007669"/>
    <property type="project" value="InterPro"/>
</dbReference>
<sequence>MVNIKINGQEFEVENNLTVMQACEKYAGSQIPRFCYHDKLKIAGNCRMCLVEIKPGPPKPAASCATPVANNMEIFTDSEMVKKARGDVMELILMNHPLDCPVCDQGGECDLQDQAYIYGKDKGNFCHDKRAVVDKYMGPLVKTKMNRCIHCTRCVRFINDVAGFTEIGSIGRGVETEITTLENALSSELSGNIIDLCPVGALTAKPYEAKARPWELTKTRSIDVFDAMGSNIVVQTRSNEVLRVLPDLNDDINEEWISDKSRFAIDGLANQRVDTCFIARNKVIQPASLEDAILNTDKIIKSSSNIAMITGKMTDMETIYLHKILAEKINCKYYSCIENGGDFDTSSRGNYIFNTGFKGIDKADFILIVGCNTRKDAPVLNARIRKASILGAKVVIADENRDLKLNASFLEPNISSLTDILNNKSSVSKALKDAKFPMIILGSDIVTKDEKLHSLTLEIAEKFFIKDDWNGYCFLHKNIANVGGLDLDFNTKSATKIMEMAKAGEIDCLILNSTSDIDTSLVHNNCKIISFATNGDDSLRRSSVIFPSLTYVEKSAFYTNSEGRIQKTTKACEIIDNRFDECQILCKIIANIDSNFSAKTRSDVQMKMLESLENKEINVQKSRAILAKKCDKIDENISIASTVYNFYMTDSISRNSRNMANCVREILLIKK</sequence>
<dbReference type="InterPro" id="IPR006656">
    <property type="entry name" value="Mopterin_OxRdtase"/>
</dbReference>
<evidence type="ECO:0000256" key="8">
    <source>
        <dbReference type="ARBA" id="ARBA00023027"/>
    </source>
</evidence>
<comment type="catalytic activity">
    <reaction evidence="9 10">
        <text>a quinone + NADH + 5 H(+)(in) = a quinol + NAD(+) + 4 H(+)(out)</text>
        <dbReference type="Rhea" id="RHEA:57888"/>
        <dbReference type="ChEBI" id="CHEBI:15378"/>
        <dbReference type="ChEBI" id="CHEBI:24646"/>
        <dbReference type="ChEBI" id="CHEBI:57540"/>
        <dbReference type="ChEBI" id="CHEBI:57945"/>
        <dbReference type="ChEBI" id="CHEBI:132124"/>
    </reaction>
</comment>
<dbReference type="GO" id="GO:0008137">
    <property type="term" value="F:NADH dehydrogenase (ubiquinone) activity"/>
    <property type="evidence" value="ECO:0007669"/>
    <property type="project" value="UniProtKB-UniRule"/>
</dbReference>
<comment type="cofactor">
    <cofactor evidence="10">
        <name>[2Fe-2S] cluster</name>
        <dbReference type="ChEBI" id="CHEBI:190135"/>
    </cofactor>
    <text evidence="10">Binds 1 [2Fe-2S] cluster per subunit.</text>
</comment>
<dbReference type="GO" id="GO:0048038">
    <property type="term" value="F:quinone binding"/>
    <property type="evidence" value="ECO:0007669"/>
    <property type="project" value="UniProtKB-UniRule"/>
</dbReference>
<dbReference type="PROSITE" id="PS51839">
    <property type="entry name" value="4FE4S_HC3"/>
    <property type="match status" value="1"/>
</dbReference>
<keyword evidence="6 10" id="KW-0408">Iron</keyword>
<dbReference type="InterPro" id="IPR010228">
    <property type="entry name" value="NADH_UbQ_OxRdtase_Gsu"/>
</dbReference>
<evidence type="ECO:0000256" key="9">
    <source>
        <dbReference type="ARBA" id="ARBA00047712"/>
    </source>
</evidence>
<evidence type="ECO:0000259" key="11">
    <source>
        <dbReference type="PROSITE" id="PS51085"/>
    </source>
</evidence>
<reference evidence="14 15" key="1">
    <citation type="journal article" date="2019" name="ISME J.">
        <title>Deianiraea, an extracellular bacterium associated with the ciliate Paramecium, suggests an alternative scenario for the evolution of Rickettsiales.</title>
        <authorList>
            <person name="Castelli M."/>
            <person name="Sabaneyeva E."/>
            <person name="Lanzoni O."/>
            <person name="Lebedeva N."/>
            <person name="Floriano A.M."/>
            <person name="Gaiarsa S."/>
            <person name="Benken K."/>
            <person name="Modeo L."/>
            <person name="Bandi C."/>
            <person name="Potekhin A."/>
            <person name="Sassera D."/>
            <person name="Petroni G."/>
        </authorList>
    </citation>
    <scope>NUCLEOTIDE SEQUENCE [LARGE SCALE GENOMIC DNA]</scope>
    <source>
        <strain evidence="14">CyL4-1</strain>
    </source>
</reference>
<dbReference type="InterPro" id="IPR054351">
    <property type="entry name" value="NADH_UbQ_OxRdtase_ferredoxin"/>
</dbReference>
<dbReference type="Pfam" id="PF10588">
    <property type="entry name" value="NADH-G_4Fe-4S_3"/>
    <property type="match status" value="1"/>
</dbReference>
<dbReference type="NCBIfam" id="TIGR01973">
    <property type="entry name" value="NuoG"/>
    <property type="match status" value="1"/>
</dbReference>
<evidence type="ECO:0000256" key="5">
    <source>
        <dbReference type="ARBA" id="ARBA00022967"/>
    </source>
</evidence>
<dbReference type="FunFam" id="3.30.70.20:FF:000002">
    <property type="entry name" value="NADH-ubiquinone oxidoreductase 75 kDa subunit"/>
    <property type="match status" value="1"/>
</dbReference>
<accession>A0A5B8XF78</accession>
<keyword evidence="10" id="KW-0874">Quinone</keyword>
<dbReference type="GO" id="GO:0016020">
    <property type="term" value="C:membrane"/>
    <property type="evidence" value="ECO:0007669"/>
    <property type="project" value="InterPro"/>
</dbReference>
<evidence type="ECO:0000256" key="4">
    <source>
        <dbReference type="ARBA" id="ARBA00022723"/>
    </source>
</evidence>
<dbReference type="SUPFAM" id="SSF53706">
    <property type="entry name" value="Formate dehydrogenase/DMSO reductase, domains 1-3"/>
    <property type="match status" value="1"/>
</dbReference>
<evidence type="ECO:0000256" key="1">
    <source>
        <dbReference type="ARBA" id="ARBA00001966"/>
    </source>
</evidence>
<dbReference type="PROSITE" id="PS51085">
    <property type="entry name" value="2FE2S_FER_2"/>
    <property type="match status" value="1"/>
</dbReference>
<dbReference type="PANTHER" id="PTHR43105">
    <property type="entry name" value="RESPIRATORY NITRATE REDUCTASE"/>
    <property type="match status" value="1"/>
</dbReference>
<dbReference type="InterPro" id="IPR001041">
    <property type="entry name" value="2Fe-2S_ferredoxin-type"/>
</dbReference>
<dbReference type="InterPro" id="IPR006963">
    <property type="entry name" value="Mopterin_OxRdtase_4Fe-4S_dom"/>
</dbReference>
<evidence type="ECO:0000256" key="7">
    <source>
        <dbReference type="ARBA" id="ARBA00023014"/>
    </source>
</evidence>
<comment type="function">
    <text evidence="10">NDH-1 shuttles electrons from NADH, via FMN and iron-sulfur (Fe-S) centers, to quinones in the respiratory chain. Couples the redox reaction to proton translocation (for every two electrons transferred, four hydrogen ions are translocated across the cytoplasmic membrane), and thus conserves the redox energy in a proton gradient.</text>
</comment>
<dbReference type="GO" id="GO:0042773">
    <property type="term" value="P:ATP synthesis coupled electron transport"/>
    <property type="evidence" value="ECO:0007669"/>
    <property type="project" value="InterPro"/>
</dbReference>
<dbReference type="InterPro" id="IPR015405">
    <property type="entry name" value="NDUFS1-like_C"/>
</dbReference>
<feature type="domain" description="2Fe-2S ferredoxin-type" evidence="11">
    <location>
        <begin position="1"/>
        <end position="80"/>
    </location>
</feature>
<evidence type="ECO:0000256" key="2">
    <source>
        <dbReference type="ARBA" id="ARBA00005404"/>
    </source>
</evidence>
<dbReference type="InterPro" id="IPR019574">
    <property type="entry name" value="NADH_UbQ_OxRdtase_Gsu_4Fe4S-bd"/>
</dbReference>
<feature type="domain" description="4Fe-4S His(Cys)3-ligated-type" evidence="13">
    <location>
        <begin position="80"/>
        <end position="119"/>
    </location>
</feature>
<dbReference type="GO" id="GO:0051537">
    <property type="term" value="F:2 iron, 2 sulfur cluster binding"/>
    <property type="evidence" value="ECO:0007669"/>
    <property type="project" value="UniProtKB-UniRule"/>
</dbReference>
<dbReference type="PROSITE" id="PS00643">
    <property type="entry name" value="COMPLEX1_75K_3"/>
    <property type="match status" value="1"/>
</dbReference>
<dbReference type="Proteomes" id="UP000321934">
    <property type="component" value="Chromosome"/>
</dbReference>
<dbReference type="SUPFAM" id="SSF54862">
    <property type="entry name" value="4Fe-4S ferredoxins"/>
    <property type="match status" value="1"/>
</dbReference>